<organism evidence="5">
    <name type="scientific">Nematocida ausubeli (strain ATCC PRA-371 / ERTm2)</name>
    <name type="common">Nematode killer fungus</name>
    <dbReference type="NCBI Taxonomy" id="1913371"/>
    <lineage>
        <taxon>Eukaryota</taxon>
        <taxon>Fungi</taxon>
        <taxon>Fungi incertae sedis</taxon>
        <taxon>Microsporidia</taxon>
        <taxon>Nematocida</taxon>
    </lineage>
</organism>
<reference evidence="5" key="1">
    <citation type="submission" date="2011-03" db="EMBL/GenBank/DDBJ databases">
        <title>The Genome Sequence of Nematocida sp1 strain ERTm2.</title>
        <authorList>
            <consortium name="The Broad Institute Genome Sequencing Platform"/>
            <consortium name="The Broad Institute Genome Sequencing Center for Infectious Disease"/>
            <person name="Cuomo C."/>
            <person name="Troemel E."/>
            <person name="Young S.K."/>
            <person name="Zeng Q."/>
            <person name="Gargeya S."/>
            <person name="Fitzgerald M."/>
            <person name="Haas B."/>
            <person name="Abouelleil A."/>
            <person name="Alvarado L."/>
            <person name="Arachchi H.M."/>
            <person name="Berlin A."/>
            <person name="Brown A."/>
            <person name="Chapman S.B."/>
            <person name="Chen Z."/>
            <person name="Dunbar C."/>
            <person name="Freedman E."/>
            <person name="Gearin G."/>
            <person name="Gellesch M."/>
            <person name="Goldberg J."/>
            <person name="Griggs A."/>
            <person name="Gujja S."/>
            <person name="Heilman E.R."/>
            <person name="Heiman D."/>
            <person name="Howarth C."/>
            <person name="Larson L."/>
            <person name="Lui A."/>
            <person name="MacDonald P.J.P."/>
            <person name="Mehta T."/>
            <person name="Montmayeur A."/>
            <person name="Murphy C."/>
            <person name="Neiman D."/>
            <person name="Pearson M."/>
            <person name="Priest M."/>
            <person name="Roberts A."/>
            <person name="Saif S."/>
            <person name="Shea T."/>
            <person name="Shenoy N."/>
            <person name="Sisk P."/>
            <person name="Stolte C."/>
            <person name="Sykes S."/>
            <person name="White J."/>
            <person name="Yandava C."/>
            <person name="Wortman J."/>
            <person name="Nusbaum C."/>
            <person name="Birren B."/>
        </authorList>
    </citation>
    <scope>NUCLEOTIDE SEQUENCE</scope>
    <source>
        <strain evidence="5">ERTm2</strain>
    </source>
</reference>
<evidence type="ECO:0000313" key="6">
    <source>
        <dbReference type="EMBL" id="KFG25243.1"/>
    </source>
</evidence>
<keyword evidence="7" id="KW-1185">Reference proteome</keyword>
<feature type="repeat" description="WD" evidence="3">
    <location>
        <begin position="289"/>
        <end position="318"/>
    </location>
</feature>
<dbReference type="HOGENOM" id="CLU_573756_0_0_1"/>
<dbReference type="InterPro" id="IPR044716">
    <property type="entry name" value="LEUNIG-like"/>
</dbReference>
<evidence type="ECO:0000256" key="4">
    <source>
        <dbReference type="SAM" id="MobiDB-lite"/>
    </source>
</evidence>
<feature type="region of interest" description="Disordered" evidence="4">
    <location>
        <begin position="158"/>
        <end position="182"/>
    </location>
</feature>
<evidence type="ECO:0000256" key="2">
    <source>
        <dbReference type="ARBA" id="ARBA00022737"/>
    </source>
</evidence>
<evidence type="ECO:0008006" key="8">
    <source>
        <dbReference type="Google" id="ProtNLM"/>
    </source>
</evidence>
<reference evidence="6" key="2">
    <citation type="submission" date="2012-10" db="EMBL/GenBank/DDBJ databases">
        <authorList>
            <consortium name="The Broad Institute Genome Sequencing Platform"/>
            <consortium name="The Broad Institute Genome Sequencing Center for Infectious Disease"/>
            <person name="Cuomo C."/>
            <person name="Troemel E."/>
            <person name="Walker B."/>
            <person name="Young S.K."/>
            <person name="Zeng Q."/>
            <person name="Gargeya S."/>
            <person name="Fitzgerald M."/>
            <person name="Haas B."/>
            <person name="Abouelleil A."/>
            <person name="Alvarado L."/>
            <person name="Arachchi H.M."/>
            <person name="Berlin A.M."/>
            <person name="Chapman S.B."/>
            <person name="Goldberg J."/>
            <person name="Griggs A."/>
            <person name="Gujja S."/>
            <person name="Hansen M."/>
            <person name="Howarth C."/>
            <person name="Imamovic A."/>
            <person name="Larimer J."/>
            <person name="McCowan C."/>
            <person name="Murphy C."/>
            <person name="Neiman D."/>
            <person name="Pearson M."/>
            <person name="Priest M."/>
            <person name="Roberts A."/>
            <person name="Saif S."/>
            <person name="Shea T."/>
            <person name="Sisk P."/>
            <person name="Sykes S."/>
            <person name="Wortman J."/>
            <person name="Nusbaum C."/>
            <person name="Birren B."/>
        </authorList>
    </citation>
    <scope>NUCLEOTIDE SEQUENCE</scope>
    <source>
        <strain evidence="6">ERTm6</strain>
    </source>
</reference>
<dbReference type="PROSITE" id="PS00678">
    <property type="entry name" value="WD_REPEATS_1"/>
    <property type="match status" value="1"/>
</dbReference>
<evidence type="ECO:0000313" key="7">
    <source>
        <dbReference type="Proteomes" id="UP000054524"/>
    </source>
</evidence>
<feature type="region of interest" description="Disordered" evidence="4">
    <location>
        <begin position="99"/>
        <end position="128"/>
    </location>
</feature>
<feature type="compositionally biased region" description="Basic and acidic residues" evidence="4">
    <location>
        <begin position="99"/>
        <end position="108"/>
    </location>
</feature>
<keyword evidence="1 3" id="KW-0853">WD repeat</keyword>
<dbReference type="OrthoDB" id="14421at2759"/>
<dbReference type="Pfam" id="PF00400">
    <property type="entry name" value="WD40"/>
    <property type="match status" value="1"/>
</dbReference>
<dbReference type="EMBL" id="AKIJ01000005">
    <property type="protein sequence ID" value="KFG25243.1"/>
    <property type="molecule type" value="Genomic_DNA"/>
</dbReference>
<dbReference type="SMART" id="SM00320">
    <property type="entry name" value="WD40"/>
    <property type="match status" value="4"/>
</dbReference>
<feature type="compositionally biased region" description="Basic and acidic residues" evidence="4">
    <location>
        <begin position="158"/>
        <end position="177"/>
    </location>
</feature>
<accession>A0A086IZC5</accession>
<name>H8ZD25_NEMA1</name>
<dbReference type="InterPro" id="IPR006594">
    <property type="entry name" value="LisH"/>
</dbReference>
<proteinExistence type="predicted"/>
<dbReference type="STRING" id="944018.H8ZD25"/>
<accession>H8ZD25</accession>
<dbReference type="EMBL" id="JH604635">
    <property type="protein sequence ID" value="EHY65565.1"/>
    <property type="molecule type" value="Genomic_DNA"/>
</dbReference>
<evidence type="ECO:0000256" key="1">
    <source>
        <dbReference type="ARBA" id="ARBA00022574"/>
    </source>
</evidence>
<dbReference type="AlphaFoldDB" id="H8ZD25"/>
<keyword evidence="2" id="KW-0677">Repeat</keyword>
<dbReference type="Pfam" id="PF08513">
    <property type="entry name" value="LisH"/>
    <property type="match status" value="1"/>
</dbReference>
<sequence>MHEGRFNYEDKESQKTDPHISTTVLNALIYEYLIKRNYAGSAKVFKVEGDISNINITQGSSALLDWFVAFNDLYNVRSGRSKPAGITGKIDTILGKPQKEETRKEYKPRTVASHPNPMHIPSHTPNPNGINNTAGNNHAWYRKEGDILNSILEIDDPQEYRNNDGRPIDRSTNEKARNRSHTTGPMMKEITNLRLHTQKINSMTICHRHKILITGGMDASICVVDLVNMSDVIKFESHTMQISQVKIKENTNSVEPVLYFGSASLDREAKVYKVTRENGKLNVSLFLCLKGHKSSVKAIDFGVSKVYTMGIDGELRIWGMDGVCLGAFALRRTVKMMITRSDSIIAVCDVNSISLFNPESAAYIKDISNKGAVAAYKTASNSIFVVNDGVIIYDKSFFTQTMIPFPSDKIQSVCAISGRLFLGGYQMVYEVQDKNVYKMQMYDGMVTAMEGTIIGNRAILLTGGQNGEVKVWEVPERPDK</sequence>
<dbReference type="InterPro" id="IPR036322">
    <property type="entry name" value="WD40_repeat_dom_sf"/>
</dbReference>
<dbReference type="PANTHER" id="PTHR44376:SF5">
    <property type="entry name" value="TRANSCRIPTIONAL COREPRESSOR LEUNIG ISOFORM X1"/>
    <property type="match status" value="1"/>
</dbReference>
<dbReference type="PROSITE" id="PS50082">
    <property type="entry name" value="WD_REPEATS_2"/>
    <property type="match status" value="1"/>
</dbReference>
<dbReference type="Proteomes" id="UP000005622">
    <property type="component" value="Unassembled WGS sequence"/>
</dbReference>
<dbReference type="Gene3D" id="2.130.10.10">
    <property type="entry name" value="YVTN repeat-like/Quinoprotein amine dehydrogenase"/>
    <property type="match status" value="1"/>
</dbReference>
<dbReference type="Proteomes" id="UP000054524">
    <property type="component" value="Unassembled WGS sequence"/>
</dbReference>
<evidence type="ECO:0000256" key="3">
    <source>
        <dbReference type="PROSITE-ProRule" id="PRU00221"/>
    </source>
</evidence>
<dbReference type="PANTHER" id="PTHR44376">
    <property type="entry name" value="TRANSCRIPTIONAL REGULATOR OF FILAMENTOUS GROWTH FLO8"/>
    <property type="match status" value="1"/>
</dbReference>
<gene>
    <name evidence="5" type="ORF">NERG_01172</name>
    <name evidence="6" type="ORF">NESG_02013</name>
</gene>
<reference evidence="6 7" key="3">
    <citation type="journal article" date="2014" name="Genome Announc.">
        <title>Genome Sequence of the Microsporidian Species Nematocida sp1 Strain ERTm6 (ATCC PRA-372).</title>
        <authorList>
            <person name="Bakowski M.A."/>
            <person name="Priest M."/>
            <person name="Young S."/>
            <person name="Cuomo C.A."/>
            <person name="Troemel E.R."/>
        </authorList>
    </citation>
    <scope>NUCLEOTIDE SEQUENCE [LARGE SCALE GENOMIC DNA]</scope>
    <source>
        <strain evidence="6 7">ERTm6</strain>
    </source>
</reference>
<dbReference type="PROSITE" id="PS50896">
    <property type="entry name" value="LISH"/>
    <property type="match status" value="1"/>
</dbReference>
<dbReference type="InterPro" id="IPR001680">
    <property type="entry name" value="WD40_rpt"/>
</dbReference>
<dbReference type="SUPFAM" id="SSF50978">
    <property type="entry name" value="WD40 repeat-like"/>
    <property type="match status" value="1"/>
</dbReference>
<protein>
    <recommendedName>
        <fullName evidence="8">LisH domain-containing protein</fullName>
    </recommendedName>
</protein>
<evidence type="ECO:0000313" key="5">
    <source>
        <dbReference type="EMBL" id="EHY65565.1"/>
    </source>
</evidence>
<dbReference type="InterPro" id="IPR015943">
    <property type="entry name" value="WD40/YVTN_repeat-like_dom_sf"/>
</dbReference>
<dbReference type="GO" id="GO:0003714">
    <property type="term" value="F:transcription corepressor activity"/>
    <property type="evidence" value="ECO:0007669"/>
    <property type="project" value="InterPro"/>
</dbReference>
<dbReference type="InterPro" id="IPR019775">
    <property type="entry name" value="WD40_repeat_CS"/>
</dbReference>